<evidence type="ECO:0000256" key="2">
    <source>
        <dbReference type="PROSITE-ProRule" id="PRU00239"/>
    </source>
</evidence>
<dbReference type="InterPro" id="IPR038765">
    <property type="entry name" value="Papain-like_cys_pep_sf"/>
</dbReference>
<sequence length="1014" mass="112112">MSQDQLNDEAQWTEIEEEAPQERETPNTPDQAEDCNEAAPAEEQAEDCNEAAPAEEQAEDCNEAAPAEEQAEDCSEAAPAEEQAEDCNEAAPAEEQAEDCNEAAPAEEQAEDCNEAAPAEEQAEDCNEAAPAEEQAEDCNEAAPAEEQAEDCNEAAPVEEQAEDCNESEPAEEQAEGAADGPDQRQDLGSEEKPEPPFEETQQAEECPEDVVPLEASETQEHETPGAEEAYEGERAEHLAQKSHSPQYYLADSEPQVIPQQACEEEAPQEYPKEIGNNYDAPQHAYEVVAPDNAHARSMPAPHAAAAATPPSAIVKPRTRNVKSVARWEAVEYDLRDGSDDEFELSTCMTPVYEGEGEEGNEDASVFKHGEPDCKGEIMSCFDEPNLLYRIIDPKAKTWSFYNDSLQYEMHVQFIFGKHSKLQPLENTTLRQNEEGQYVMEVVVYPTETEMFLQGTVNGFTSKLRAVPLTEDYHNARRGITEELVNNEVAAIQQVTSSDNAEDVLQACIDSGIPFVDPEFPPCQASLEAGANKPFKPFAWARPQACVPEEMASQVRLFRANVRPGCVDAGDLGDSWVICSVASVSEDPARLMGMFRHPEGKAAAQREHAVGAYRVTFNKNGWWRSVLVDSYLPVSGGKLKYAKSATDPAEIWPAILEKAYAKLHGSYARICSGDPLHALQDMTGFSTMRFDESLTDDKASDQLFSDLVHGIAAGYTVICSTPGRGPHDKDQELCEAYAQVGLVTGCAYTILEAKHIENKDLRMVKVRNAWGRGVEWSGSWGNDDTKWDANPDIAEECNFQKAANGMFWMSWKDARKYFNGGGVCFTHQPAYDYRMNCVFTEGVPSAVLEIEVQSPTCFTFVISQDDKRCQVNASEYKPVMISIAEPVEGDMYKVVMNSSANGARPTSDKWMFLQARDVSLIHKLDAGKYIVVPRIMPSDDPVEPVPYVLGMICNKEVGNGDVSVKFKRLDAGNRVFENFPKFEPELMEVEQPVQYQKRAPGEAFPMTQMGEEVM</sequence>
<dbReference type="Proteomes" id="UP000255414">
    <property type="component" value="Chromosome 20"/>
</dbReference>
<dbReference type="Gene3D" id="3.90.70.10">
    <property type="entry name" value="Cysteine proteinases"/>
    <property type="match status" value="1"/>
</dbReference>
<dbReference type="SMR" id="A0A6L0XEC5"/>
<dbReference type="GO" id="GO:0006508">
    <property type="term" value="P:proteolysis"/>
    <property type="evidence" value="ECO:0007669"/>
    <property type="project" value="InterPro"/>
</dbReference>
<dbReference type="SMART" id="SM00230">
    <property type="entry name" value="CysPc"/>
    <property type="match status" value="1"/>
</dbReference>
<dbReference type="InterPro" id="IPR015232">
    <property type="entry name" value="DUF1935"/>
</dbReference>
<dbReference type="PANTHER" id="PTHR10183">
    <property type="entry name" value="CALPAIN"/>
    <property type="match status" value="1"/>
</dbReference>
<evidence type="ECO:0000256" key="3">
    <source>
        <dbReference type="SAM" id="MobiDB-lite"/>
    </source>
</evidence>
<dbReference type="CDD" id="cd00044">
    <property type="entry name" value="CysPc"/>
    <property type="match status" value="1"/>
</dbReference>
<feature type="compositionally biased region" description="Basic and acidic residues" evidence="3">
    <location>
        <begin position="182"/>
        <end position="196"/>
    </location>
</feature>
<dbReference type="SUPFAM" id="SSF101601">
    <property type="entry name" value="Smp-1-like"/>
    <property type="match status" value="1"/>
</dbReference>
<reference evidence="5" key="1">
    <citation type="submission" date="2020-06" db="EMBL/GenBank/DDBJ databases">
        <authorList>
            <person name="Gonzalez-de la Fuente S."/>
            <person name="Peiro-Pastor R."/>
            <person name="Rastrojo A."/>
            <person name="Moreno J."/>
            <person name="Carrasco-Ramiro F."/>
            <person name="Requena JM."/>
            <person name="Aguado B."/>
        </authorList>
    </citation>
    <scope>NUCLEOTIDE SEQUENCE</scope>
</reference>
<proteinExistence type="predicted"/>
<feature type="domain" description="Calpain catalytic" evidence="4">
    <location>
        <begin position="514"/>
        <end position="827"/>
    </location>
</feature>
<dbReference type="PANTHER" id="PTHR10183:SF423">
    <property type="entry name" value="LEUCINE-RICH REPEAT PROTEIN (LRRP)"/>
    <property type="match status" value="1"/>
</dbReference>
<feature type="region of interest" description="Disordered" evidence="3">
    <location>
        <begin position="1"/>
        <end position="278"/>
    </location>
</feature>
<dbReference type="InterPro" id="IPR001300">
    <property type="entry name" value="Peptidase_C2_calpain_cat"/>
</dbReference>
<dbReference type="GO" id="GO:0004198">
    <property type="term" value="F:calcium-dependent cysteine-type endopeptidase activity"/>
    <property type="evidence" value="ECO:0007669"/>
    <property type="project" value="InterPro"/>
</dbReference>
<name>A0A6L0XEC5_LEIIN</name>
<evidence type="ECO:0000256" key="1">
    <source>
        <dbReference type="PIRSR" id="PIRSR622684-1"/>
    </source>
</evidence>
<feature type="compositionally biased region" description="Acidic residues" evidence="3">
    <location>
        <begin position="160"/>
        <end position="175"/>
    </location>
</feature>
<feature type="active site" evidence="1">
    <location>
        <position position="768"/>
    </location>
</feature>
<evidence type="ECO:0000313" key="6">
    <source>
        <dbReference type="Proteomes" id="UP000255414"/>
    </source>
</evidence>
<feature type="compositionally biased region" description="Polar residues" evidence="3">
    <location>
        <begin position="1"/>
        <end position="10"/>
    </location>
</feature>
<dbReference type="EMBL" id="LR812953">
    <property type="protein sequence ID" value="CAC9484618.1"/>
    <property type="molecule type" value="Genomic_DNA"/>
</dbReference>
<evidence type="ECO:0000313" key="5">
    <source>
        <dbReference type="EMBL" id="CAC9484618.1"/>
    </source>
</evidence>
<dbReference type="Pfam" id="PF09149">
    <property type="entry name" value="DUF1935"/>
    <property type="match status" value="1"/>
</dbReference>
<gene>
    <name evidence="5" type="ORF">LINF_200016800</name>
</gene>
<organism evidence="5 6">
    <name type="scientific">Leishmania infantum</name>
    <dbReference type="NCBI Taxonomy" id="5671"/>
    <lineage>
        <taxon>Eukaryota</taxon>
        <taxon>Discoba</taxon>
        <taxon>Euglenozoa</taxon>
        <taxon>Kinetoplastea</taxon>
        <taxon>Metakinetoplastina</taxon>
        <taxon>Trypanosomatida</taxon>
        <taxon>Trypanosomatidae</taxon>
        <taxon>Leishmaniinae</taxon>
        <taxon>Leishmania</taxon>
    </lineage>
</organism>
<evidence type="ECO:0000259" key="4">
    <source>
        <dbReference type="PROSITE" id="PS50203"/>
    </source>
</evidence>
<dbReference type="PRINTS" id="PR00704">
    <property type="entry name" value="CALPAIN"/>
</dbReference>
<dbReference type="AlphaFoldDB" id="A0A6L0XEC5"/>
<dbReference type="Pfam" id="PF00648">
    <property type="entry name" value="Peptidase_C2"/>
    <property type="match status" value="1"/>
</dbReference>
<dbReference type="InterPro" id="IPR036310">
    <property type="entry name" value="Smp-1-like_sf"/>
</dbReference>
<dbReference type="PROSITE" id="PS50203">
    <property type="entry name" value="CALPAIN_CAT"/>
    <property type="match status" value="1"/>
</dbReference>
<dbReference type="SUPFAM" id="SSF54001">
    <property type="entry name" value="Cysteine proteinases"/>
    <property type="match status" value="1"/>
</dbReference>
<dbReference type="Gene3D" id="2.60.40.1180">
    <property type="entry name" value="Golgi alpha-mannosidase II"/>
    <property type="match status" value="1"/>
</dbReference>
<comment type="caution">
    <text evidence="2">Lacks conserved residue(s) required for the propagation of feature annotation.</text>
</comment>
<accession>A0A6L0XEC5</accession>
<dbReference type="InterPro" id="IPR022684">
    <property type="entry name" value="Calpain_cysteine_protease"/>
</dbReference>
<dbReference type="InterPro" id="IPR013780">
    <property type="entry name" value="Glyco_hydro_b"/>
</dbReference>
<protein>
    <submittedName>
        <fullName evidence="5">Cysteine_peptidase_-_Clan_CA_-_family_C2_-_putative</fullName>
    </submittedName>
</protein>